<dbReference type="Proteomes" id="UP001501447">
    <property type="component" value="Unassembled WGS sequence"/>
</dbReference>
<evidence type="ECO:0000313" key="3">
    <source>
        <dbReference type="Proteomes" id="UP001501447"/>
    </source>
</evidence>
<gene>
    <name evidence="2" type="ORF">GCM10009863_64990</name>
</gene>
<dbReference type="InterPro" id="IPR002048">
    <property type="entry name" value="EF_hand_dom"/>
</dbReference>
<feature type="domain" description="EF-hand" evidence="1">
    <location>
        <begin position="80"/>
        <end position="115"/>
    </location>
</feature>
<name>A0ABP6DEX2_9ACTN</name>
<dbReference type="InterPro" id="IPR011992">
    <property type="entry name" value="EF-hand-dom_pair"/>
</dbReference>
<proteinExistence type="predicted"/>
<accession>A0ABP6DEX2</accession>
<feature type="domain" description="EF-hand" evidence="1">
    <location>
        <begin position="128"/>
        <end position="154"/>
    </location>
</feature>
<evidence type="ECO:0000313" key="2">
    <source>
        <dbReference type="EMBL" id="GAA2639061.1"/>
    </source>
</evidence>
<sequence length="202" mass="21801">MTGGFAQSDAGILSLVSDELSALEEHMGTLLDQKYEKLFSLLDANADGVISQDDFELMGGRVLAAFGEEQTAKGKKYAEEMMNYWRALQETADADGDGRIDKSEFQQALHQLSANFDTLIGPLYSAGFHLADRDDDGLVGKDDFITVLVGIGVPPGEAEAAFDRLTDQDGHLAKDRLMTAAAQYYGDEDPANSASHLLFGAL</sequence>
<organism evidence="2 3">
    <name type="scientific">Streptomyces axinellae</name>
    <dbReference type="NCBI Taxonomy" id="552788"/>
    <lineage>
        <taxon>Bacteria</taxon>
        <taxon>Bacillati</taxon>
        <taxon>Actinomycetota</taxon>
        <taxon>Actinomycetes</taxon>
        <taxon>Kitasatosporales</taxon>
        <taxon>Streptomycetaceae</taxon>
        <taxon>Streptomyces</taxon>
    </lineage>
</organism>
<protein>
    <recommendedName>
        <fullName evidence="1">EF-hand domain-containing protein</fullName>
    </recommendedName>
</protein>
<dbReference type="Gene3D" id="1.10.238.10">
    <property type="entry name" value="EF-hand"/>
    <property type="match status" value="1"/>
</dbReference>
<dbReference type="Pfam" id="PF13202">
    <property type="entry name" value="EF-hand_5"/>
    <property type="match status" value="2"/>
</dbReference>
<evidence type="ECO:0000259" key="1">
    <source>
        <dbReference type="PROSITE" id="PS50222"/>
    </source>
</evidence>
<reference evidence="3" key="1">
    <citation type="journal article" date="2019" name="Int. J. Syst. Evol. Microbiol.">
        <title>The Global Catalogue of Microorganisms (GCM) 10K type strain sequencing project: providing services to taxonomists for standard genome sequencing and annotation.</title>
        <authorList>
            <consortium name="The Broad Institute Genomics Platform"/>
            <consortium name="The Broad Institute Genome Sequencing Center for Infectious Disease"/>
            <person name="Wu L."/>
            <person name="Ma J."/>
        </authorList>
    </citation>
    <scope>NUCLEOTIDE SEQUENCE [LARGE SCALE GENOMIC DNA]</scope>
    <source>
        <strain evidence="3">JCM 16373</strain>
    </source>
</reference>
<comment type="caution">
    <text evidence="2">The sequence shown here is derived from an EMBL/GenBank/DDBJ whole genome shotgun (WGS) entry which is preliminary data.</text>
</comment>
<dbReference type="InterPro" id="IPR018247">
    <property type="entry name" value="EF_Hand_1_Ca_BS"/>
</dbReference>
<dbReference type="SUPFAM" id="SSF47473">
    <property type="entry name" value="EF-hand"/>
    <property type="match status" value="1"/>
</dbReference>
<keyword evidence="3" id="KW-1185">Reference proteome</keyword>
<dbReference type="PROSITE" id="PS00018">
    <property type="entry name" value="EF_HAND_1"/>
    <property type="match status" value="3"/>
</dbReference>
<dbReference type="EMBL" id="BAAARJ010000034">
    <property type="protein sequence ID" value="GAA2639061.1"/>
    <property type="molecule type" value="Genomic_DNA"/>
</dbReference>
<dbReference type="PROSITE" id="PS50222">
    <property type="entry name" value="EF_HAND_2"/>
    <property type="match status" value="3"/>
</dbReference>
<dbReference type="SMART" id="SM00054">
    <property type="entry name" value="EFh"/>
    <property type="match status" value="3"/>
</dbReference>
<dbReference type="CDD" id="cd00051">
    <property type="entry name" value="EFh"/>
    <property type="match status" value="1"/>
</dbReference>
<feature type="domain" description="EF-hand" evidence="1">
    <location>
        <begin position="30"/>
        <end position="65"/>
    </location>
</feature>